<evidence type="ECO:0000259" key="1">
    <source>
        <dbReference type="Pfam" id="PF13577"/>
    </source>
</evidence>
<dbReference type="EMBL" id="JAPWIE010000001">
    <property type="protein sequence ID" value="MCZ4548856.1"/>
    <property type="molecule type" value="Genomic_DNA"/>
</dbReference>
<proteinExistence type="predicted"/>
<dbReference type="Gene3D" id="3.10.450.50">
    <property type="match status" value="1"/>
</dbReference>
<protein>
    <submittedName>
        <fullName evidence="2">Nuclear transport factor 2 family protein</fullName>
    </submittedName>
</protein>
<dbReference type="Pfam" id="PF13577">
    <property type="entry name" value="SnoaL_4"/>
    <property type="match status" value="1"/>
</dbReference>
<dbReference type="Proteomes" id="UP001067235">
    <property type="component" value="Unassembled WGS sequence"/>
</dbReference>
<name>A0ABT4MPC1_GORRU</name>
<sequence>MADRQAILDVVSRYCRGIDRIDADLVRSCYHEGAVDHHIGFTGTVNEFISWCFPLLRELGGTRHVIANHLCEVNGDVAVAESYVLAYHWQEPYDDRERNFAGHGRYVDRFERGADGHWRIAARTALADIATPILPMPVPAADPDASSTQDPSYSVAEAAFRELRVDEGKPISAFVKHGST</sequence>
<organism evidence="2 3">
    <name type="scientific">Gordonia rubripertincta</name>
    <name type="common">Rhodococcus corallinus</name>
    <dbReference type="NCBI Taxonomy" id="36822"/>
    <lineage>
        <taxon>Bacteria</taxon>
        <taxon>Bacillati</taxon>
        <taxon>Actinomycetota</taxon>
        <taxon>Actinomycetes</taxon>
        <taxon>Mycobacteriales</taxon>
        <taxon>Gordoniaceae</taxon>
        <taxon>Gordonia</taxon>
    </lineage>
</organism>
<dbReference type="CDD" id="cd00531">
    <property type="entry name" value="NTF2_like"/>
    <property type="match status" value="1"/>
</dbReference>
<comment type="caution">
    <text evidence="2">The sequence shown here is derived from an EMBL/GenBank/DDBJ whole genome shotgun (WGS) entry which is preliminary data.</text>
</comment>
<gene>
    <name evidence="2" type="ORF">O4213_02605</name>
</gene>
<reference evidence="2" key="1">
    <citation type="submission" date="2022-12" db="EMBL/GenBank/DDBJ databases">
        <authorList>
            <person name="Krivoruchko A.V."/>
            <person name="Elkin A."/>
        </authorList>
    </citation>
    <scope>NUCLEOTIDE SEQUENCE</scope>
    <source>
        <strain evidence="2">IEGM 1388</strain>
    </source>
</reference>
<dbReference type="SUPFAM" id="SSF54427">
    <property type="entry name" value="NTF2-like"/>
    <property type="match status" value="1"/>
</dbReference>
<dbReference type="RefSeq" id="WP_168187039.1">
    <property type="nucleotide sequence ID" value="NZ_JAPWIE010000001.1"/>
</dbReference>
<evidence type="ECO:0000313" key="2">
    <source>
        <dbReference type="EMBL" id="MCZ4548856.1"/>
    </source>
</evidence>
<dbReference type="InterPro" id="IPR032710">
    <property type="entry name" value="NTF2-like_dom_sf"/>
</dbReference>
<feature type="domain" description="SnoaL-like" evidence="1">
    <location>
        <begin position="2"/>
        <end position="124"/>
    </location>
</feature>
<accession>A0ABT4MPC1</accession>
<evidence type="ECO:0000313" key="3">
    <source>
        <dbReference type="Proteomes" id="UP001067235"/>
    </source>
</evidence>
<keyword evidence="3" id="KW-1185">Reference proteome</keyword>
<dbReference type="InterPro" id="IPR037401">
    <property type="entry name" value="SnoaL-like"/>
</dbReference>